<evidence type="ECO:0000256" key="1">
    <source>
        <dbReference type="SAM" id="Phobius"/>
    </source>
</evidence>
<name>A0ABS2L7G0_9MICO</name>
<accession>A0ABS2L7G0</accession>
<feature type="domain" description="DUF1206" evidence="2">
    <location>
        <begin position="23"/>
        <end position="89"/>
    </location>
</feature>
<dbReference type="EMBL" id="JAFBBU010000001">
    <property type="protein sequence ID" value="MBM7473040.1"/>
    <property type="molecule type" value="Genomic_DNA"/>
</dbReference>
<feature type="transmembrane region" description="Helical" evidence="1">
    <location>
        <begin position="189"/>
        <end position="219"/>
    </location>
</feature>
<dbReference type="Pfam" id="PF06724">
    <property type="entry name" value="DUF1206"/>
    <property type="match status" value="3"/>
</dbReference>
<keyword evidence="1" id="KW-0472">Membrane</keyword>
<reference evidence="3 4" key="1">
    <citation type="submission" date="2021-01" db="EMBL/GenBank/DDBJ databases">
        <title>Sequencing the genomes of 1000 actinobacteria strains.</title>
        <authorList>
            <person name="Klenk H.-P."/>
        </authorList>
    </citation>
    <scope>NUCLEOTIDE SEQUENCE [LARGE SCALE GENOMIC DNA]</scope>
    <source>
        <strain evidence="3 4">DSM 13057</strain>
    </source>
</reference>
<keyword evidence="1" id="KW-0812">Transmembrane</keyword>
<feature type="domain" description="DUF1206" evidence="2">
    <location>
        <begin position="196"/>
        <end position="264"/>
    </location>
</feature>
<proteinExistence type="predicted"/>
<evidence type="ECO:0000313" key="4">
    <source>
        <dbReference type="Proteomes" id="UP000776164"/>
    </source>
</evidence>
<evidence type="ECO:0000259" key="2">
    <source>
        <dbReference type="Pfam" id="PF06724"/>
    </source>
</evidence>
<dbReference type="Proteomes" id="UP000776164">
    <property type="component" value="Unassembled WGS sequence"/>
</dbReference>
<protein>
    <submittedName>
        <fullName evidence="3">Multisubunit Na+/H+ antiporter MnhC subunit</fullName>
    </submittedName>
</protein>
<organism evidence="3 4">
    <name type="scientific">Subtercola frigoramans</name>
    <dbReference type="NCBI Taxonomy" id="120298"/>
    <lineage>
        <taxon>Bacteria</taxon>
        <taxon>Bacillati</taxon>
        <taxon>Actinomycetota</taxon>
        <taxon>Actinomycetes</taxon>
        <taxon>Micrococcales</taxon>
        <taxon>Microbacteriaceae</taxon>
        <taxon>Subtercola</taxon>
    </lineage>
</organism>
<keyword evidence="4" id="KW-1185">Reference proteome</keyword>
<evidence type="ECO:0000313" key="3">
    <source>
        <dbReference type="EMBL" id="MBM7473040.1"/>
    </source>
</evidence>
<feature type="domain" description="DUF1206" evidence="2">
    <location>
        <begin position="107"/>
        <end position="172"/>
    </location>
</feature>
<sequence>MPDAKAAARTVSNSPVLRGLARLGFAVNGLLHILIGLIAIGLAVGTGGGEADQSGALTQLASAPGGVFVLWVVVVGLAALGLWLILGAFLFRATDPKKRVSHIVKEVAKGVVYLAVGGTALTFAQGGSSNSASSTSQASAGLLATPGGQILAVVIGIAIAAIGVYFVVKGATKKFTDDISVPSGTAGTAIVFVGVLGYVAKGIVLVLVGVLFAVAAFAVDPGRATGLDGALRSLATVPLGMALLWIVGAGLIAYGVYSGVRALRARL</sequence>
<feature type="transmembrane region" description="Helical" evidence="1">
    <location>
        <begin position="148"/>
        <end position="168"/>
    </location>
</feature>
<dbReference type="InterPro" id="IPR009597">
    <property type="entry name" value="DUF1206"/>
</dbReference>
<feature type="transmembrane region" description="Helical" evidence="1">
    <location>
        <begin position="20"/>
        <end position="48"/>
    </location>
</feature>
<keyword evidence="1" id="KW-1133">Transmembrane helix</keyword>
<dbReference type="RefSeq" id="WP_205110199.1">
    <property type="nucleotide sequence ID" value="NZ_BAAAHT010000003.1"/>
</dbReference>
<feature type="transmembrane region" description="Helical" evidence="1">
    <location>
        <begin position="239"/>
        <end position="257"/>
    </location>
</feature>
<gene>
    <name evidence="3" type="ORF">JOE66_002674</name>
</gene>
<feature type="transmembrane region" description="Helical" evidence="1">
    <location>
        <begin position="111"/>
        <end position="128"/>
    </location>
</feature>
<comment type="caution">
    <text evidence="3">The sequence shown here is derived from an EMBL/GenBank/DDBJ whole genome shotgun (WGS) entry which is preliminary data.</text>
</comment>
<feature type="transmembrane region" description="Helical" evidence="1">
    <location>
        <begin position="68"/>
        <end position="91"/>
    </location>
</feature>